<dbReference type="Proteomes" id="UP000006860">
    <property type="component" value="Chromosome"/>
</dbReference>
<dbReference type="eggNOG" id="COG0515">
    <property type="taxonomic scope" value="Bacteria"/>
</dbReference>
<evidence type="ECO:0000256" key="2">
    <source>
        <dbReference type="ARBA" id="ARBA00022840"/>
    </source>
</evidence>
<gene>
    <name evidence="5" type="ordered locus">Plabr_2864</name>
</gene>
<name>F0SFK3_RUBBR</name>
<dbReference type="InterPro" id="IPR011009">
    <property type="entry name" value="Kinase-like_dom_sf"/>
</dbReference>
<dbReference type="InterPro" id="IPR000719">
    <property type="entry name" value="Prot_kinase_dom"/>
</dbReference>
<keyword evidence="6" id="KW-1185">Reference proteome</keyword>
<dbReference type="PANTHER" id="PTHR48012">
    <property type="entry name" value="STERILE20-LIKE KINASE, ISOFORM B-RELATED"/>
    <property type="match status" value="1"/>
</dbReference>
<protein>
    <submittedName>
        <fullName evidence="5">Serine/threonine protein kinase</fullName>
        <ecNumber evidence="5">2.7.11.18</ecNumber>
    </submittedName>
</protein>
<evidence type="ECO:0000256" key="3">
    <source>
        <dbReference type="SAM" id="MobiDB-lite"/>
    </source>
</evidence>
<sequence length="449" mass="49875">MIDNFRLGNCIATGSTSQIYEVFDQDTNERFAMKLLLDEAFKDATHRATLKREFKVASALEHPNIIPVYAHHQSRKNAYFLMEFFGGPNLKQIIRGDITVVQARFRKMFECVLLGLGFIHENGWLHRDIKPDNIMMTKGTDVRIIDFSLSSKAPSAVAKLFASKKAPIQGTRTYIAPELVRRKLPSKQSDMYSLGVTAFECLTGRPPFMGSSPNDLLIKHIQEPPPPPSSLNPNLTTDIDKLLNRLLAKKPENRPADAAEILSEFRSVKIFREDPEEFSRRKKAEAAEAEDVSVESQLDSRADAERQAQRRARGEDPTASKPKPVEVAKPEASRPAAAPAKKQQPAARPAPPRQPQAPQQQPPQRHPQQPPPGYQMPPGYPQQPGQPNPYAPQGYPQQPHPGQGAPAPRQPQGRPPQPAPPRKPAPPPQKPSSPPDDDIPFADELPDIS</sequence>
<evidence type="ECO:0000259" key="4">
    <source>
        <dbReference type="PROSITE" id="PS50011"/>
    </source>
</evidence>
<dbReference type="Gene3D" id="1.10.510.10">
    <property type="entry name" value="Transferase(Phosphotransferase) domain 1"/>
    <property type="match status" value="1"/>
</dbReference>
<feature type="compositionally biased region" description="Pro residues" evidence="3">
    <location>
        <begin position="348"/>
        <end position="390"/>
    </location>
</feature>
<dbReference type="EMBL" id="CP002546">
    <property type="protein sequence ID" value="ADY60463.1"/>
    <property type="molecule type" value="Genomic_DNA"/>
</dbReference>
<dbReference type="InterPro" id="IPR050629">
    <property type="entry name" value="STE20/SPS1-PAK"/>
</dbReference>
<accession>F0SFK3</accession>
<reference evidence="6" key="1">
    <citation type="submission" date="2011-02" db="EMBL/GenBank/DDBJ databases">
        <title>The complete genome of Planctomyces brasiliensis DSM 5305.</title>
        <authorList>
            <person name="Lucas S."/>
            <person name="Copeland A."/>
            <person name="Lapidus A."/>
            <person name="Bruce D."/>
            <person name="Goodwin L."/>
            <person name="Pitluck S."/>
            <person name="Kyrpides N."/>
            <person name="Mavromatis K."/>
            <person name="Pagani I."/>
            <person name="Ivanova N."/>
            <person name="Ovchinnikova G."/>
            <person name="Lu M."/>
            <person name="Detter J.C."/>
            <person name="Han C."/>
            <person name="Land M."/>
            <person name="Hauser L."/>
            <person name="Markowitz V."/>
            <person name="Cheng J.-F."/>
            <person name="Hugenholtz P."/>
            <person name="Woyke T."/>
            <person name="Wu D."/>
            <person name="Tindall B."/>
            <person name="Pomrenke H.G."/>
            <person name="Brambilla E."/>
            <person name="Klenk H.-P."/>
            <person name="Eisen J.A."/>
        </authorList>
    </citation>
    <scope>NUCLEOTIDE SEQUENCE [LARGE SCALE GENOMIC DNA]</scope>
    <source>
        <strain evidence="6">ATCC 49424 / DSM 5305 / JCM 21570 / NBRC 103401 / IFAM 1448</strain>
    </source>
</reference>
<dbReference type="KEGG" id="pbs:Plabr_2864"/>
<evidence type="ECO:0000313" key="6">
    <source>
        <dbReference type="Proteomes" id="UP000006860"/>
    </source>
</evidence>
<keyword evidence="5" id="KW-0418">Kinase</keyword>
<evidence type="ECO:0000313" key="5">
    <source>
        <dbReference type="EMBL" id="ADY60463.1"/>
    </source>
</evidence>
<dbReference type="GO" id="GO:0005524">
    <property type="term" value="F:ATP binding"/>
    <property type="evidence" value="ECO:0007669"/>
    <property type="project" value="UniProtKB-KW"/>
</dbReference>
<dbReference type="GO" id="GO:0004687">
    <property type="term" value="F:myosin light chain kinase activity"/>
    <property type="evidence" value="ECO:0007669"/>
    <property type="project" value="UniProtKB-EC"/>
</dbReference>
<keyword evidence="1" id="KW-0547">Nucleotide-binding</keyword>
<feature type="region of interest" description="Disordered" evidence="3">
    <location>
        <begin position="275"/>
        <end position="449"/>
    </location>
</feature>
<dbReference type="PROSITE" id="PS50011">
    <property type="entry name" value="PROTEIN_KINASE_DOM"/>
    <property type="match status" value="1"/>
</dbReference>
<keyword evidence="5" id="KW-0723">Serine/threonine-protein kinase</keyword>
<evidence type="ECO:0000256" key="1">
    <source>
        <dbReference type="ARBA" id="ARBA00022741"/>
    </source>
</evidence>
<keyword evidence="2" id="KW-0067">ATP-binding</keyword>
<proteinExistence type="predicted"/>
<organism evidence="5 6">
    <name type="scientific">Rubinisphaera brasiliensis (strain ATCC 49424 / DSM 5305 / JCM 21570 / IAM 15109 / NBRC 103401 / IFAM 1448)</name>
    <name type="common">Planctomyces brasiliensis</name>
    <dbReference type="NCBI Taxonomy" id="756272"/>
    <lineage>
        <taxon>Bacteria</taxon>
        <taxon>Pseudomonadati</taxon>
        <taxon>Planctomycetota</taxon>
        <taxon>Planctomycetia</taxon>
        <taxon>Planctomycetales</taxon>
        <taxon>Planctomycetaceae</taxon>
        <taxon>Rubinisphaera</taxon>
    </lineage>
</organism>
<feature type="compositionally biased region" description="Pro residues" evidence="3">
    <location>
        <begin position="413"/>
        <end position="434"/>
    </location>
</feature>
<dbReference type="CDD" id="cd14014">
    <property type="entry name" value="STKc_PknB_like"/>
    <property type="match status" value="1"/>
</dbReference>
<feature type="domain" description="Protein kinase" evidence="4">
    <location>
        <begin position="5"/>
        <end position="266"/>
    </location>
</feature>
<dbReference type="GO" id="GO:0005737">
    <property type="term" value="C:cytoplasm"/>
    <property type="evidence" value="ECO:0007669"/>
    <property type="project" value="TreeGrafter"/>
</dbReference>
<dbReference type="HOGENOM" id="CLU_609547_0_0_0"/>
<dbReference type="SUPFAM" id="SSF56112">
    <property type="entry name" value="Protein kinase-like (PK-like)"/>
    <property type="match status" value="1"/>
</dbReference>
<dbReference type="Gene3D" id="3.30.200.20">
    <property type="entry name" value="Phosphorylase Kinase, domain 1"/>
    <property type="match status" value="1"/>
</dbReference>
<dbReference type="SMART" id="SM00220">
    <property type="entry name" value="S_TKc"/>
    <property type="match status" value="1"/>
</dbReference>
<feature type="compositionally biased region" description="Low complexity" evidence="3">
    <location>
        <begin position="333"/>
        <end position="347"/>
    </location>
</feature>
<dbReference type="AlphaFoldDB" id="F0SFK3"/>
<feature type="compositionally biased region" description="Acidic residues" evidence="3">
    <location>
        <begin position="435"/>
        <end position="449"/>
    </location>
</feature>
<dbReference type="STRING" id="756272.Plabr_2864"/>
<dbReference type="EC" id="2.7.11.18" evidence="5"/>
<dbReference type="Pfam" id="PF00069">
    <property type="entry name" value="Pkinase"/>
    <property type="match status" value="1"/>
</dbReference>
<feature type="compositionally biased region" description="Low complexity" evidence="3">
    <location>
        <begin position="391"/>
        <end position="412"/>
    </location>
</feature>
<feature type="compositionally biased region" description="Basic and acidic residues" evidence="3">
    <location>
        <begin position="298"/>
        <end position="332"/>
    </location>
</feature>
<keyword evidence="5" id="KW-0808">Transferase</keyword>